<evidence type="ECO:0000256" key="3">
    <source>
        <dbReference type="ARBA" id="ARBA00022553"/>
    </source>
</evidence>
<evidence type="ECO:0000259" key="6">
    <source>
        <dbReference type="PROSITE" id="PS50109"/>
    </source>
</evidence>
<dbReference type="EC" id="2.7.13.3" evidence="2"/>
<dbReference type="SUPFAM" id="SSF47384">
    <property type="entry name" value="Homodimeric domain of signal transducing histidine kinase"/>
    <property type="match status" value="1"/>
</dbReference>
<dbReference type="Gene3D" id="3.30.450.20">
    <property type="entry name" value="PAS domain"/>
    <property type="match status" value="1"/>
</dbReference>
<dbReference type="Gene3D" id="3.30.565.10">
    <property type="entry name" value="Histidine kinase-like ATPase, C-terminal domain"/>
    <property type="match status" value="1"/>
</dbReference>
<reference evidence="8 9" key="1">
    <citation type="journal article" date="2016" name="J. Microbiol.">
        <title>Dankookia rubra gen. nov., sp. nov., an alphaproteobacterium isolated from sediment of a shallow stream.</title>
        <authorList>
            <person name="Kim W.H."/>
            <person name="Kim D.H."/>
            <person name="Kang K."/>
            <person name="Ahn T.Y."/>
        </authorList>
    </citation>
    <scope>NUCLEOTIDE SEQUENCE [LARGE SCALE GENOMIC DNA]</scope>
    <source>
        <strain evidence="8 9">JCM30602</strain>
    </source>
</reference>
<evidence type="ECO:0000313" key="8">
    <source>
        <dbReference type="EMBL" id="TDH58970.1"/>
    </source>
</evidence>
<keyword evidence="8" id="KW-0808">Transferase</keyword>
<dbReference type="InterPro" id="IPR004358">
    <property type="entry name" value="Sig_transdc_His_kin-like_C"/>
</dbReference>
<feature type="modified residue" description="4-aspartylphosphate" evidence="4">
    <location>
        <position position="523"/>
    </location>
</feature>
<dbReference type="InterPro" id="IPR035965">
    <property type="entry name" value="PAS-like_dom_sf"/>
</dbReference>
<dbReference type="SUPFAM" id="SSF52172">
    <property type="entry name" value="CheY-like"/>
    <property type="match status" value="1"/>
</dbReference>
<protein>
    <recommendedName>
        <fullName evidence="2">histidine kinase</fullName>
        <ecNumber evidence="2">2.7.13.3</ecNumber>
    </recommendedName>
</protein>
<feature type="coiled-coil region" evidence="5">
    <location>
        <begin position="11"/>
        <end position="73"/>
    </location>
</feature>
<dbReference type="PANTHER" id="PTHR43065:SF42">
    <property type="entry name" value="TWO-COMPONENT SENSOR PPRA"/>
    <property type="match status" value="1"/>
</dbReference>
<keyword evidence="3 4" id="KW-0597">Phosphoprotein</keyword>
<dbReference type="CDD" id="cd00130">
    <property type="entry name" value="PAS"/>
    <property type="match status" value="1"/>
</dbReference>
<dbReference type="GO" id="GO:0000155">
    <property type="term" value="F:phosphorelay sensor kinase activity"/>
    <property type="evidence" value="ECO:0007669"/>
    <property type="project" value="InterPro"/>
</dbReference>
<evidence type="ECO:0000313" key="9">
    <source>
        <dbReference type="Proteomes" id="UP000295096"/>
    </source>
</evidence>
<evidence type="ECO:0000256" key="1">
    <source>
        <dbReference type="ARBA" id="ARBA00000085"/>
    </source>
</evidence>
<dbReference type="Gene3D" id="1.10.287.130">
    <property type="match status" value="1"/>
</dbReference>
<dbReference type="Pfam" id="PF02518">
    <property type="entry name" value="HATPase_c"/>
    <property type="match status" value="1"/>
</dbReference>
<dbReference type="PROSITE" id="PS50110">
    <property type="entry name" value="RESPONSE_REGULATORY"/>
    <property type="match status" value="1"/>
</dbReference>
<dbReference type="InterPro" id="IPR036890">
    <property type="entry name" value="HATPase_C_sf"/>
</dbReference>
<proteinExistence type="predicted"/>
<dbReference type="InterPro" id="IPR005467">
    <property type="entry name" value="His_kinase_dom"/>
</dbReference>
<dbReference type="SUPFAM" id="SSF55785">
    <property type="entry name" value="PYP-like sensor domain (PAS domain)"/>
    <property type="match status" value="1"/>
</dbReference>
<comment type="catalytic activity">
    <reaction evidence="1">
        <text>ATP + protein L-histidine = ADP + protein N-phospho-L-histidine.</text>
        <dbReference type="EC" id="2.7.13.3"/>
    </reaction>
</comment>
<organism evidence="8 9">
    <name type="scientific">Dankookia rubra</name>
    <dbReference type="NCBI Taxonomy" id="1442381"/>
    <lineage>
        <taxon>Bacteria</taxon>
        <taxon>Pseudomonadati</taxon>
        <taxon>Pseudomonadota</taxon>
        <taxon>Alphaproteobacteria</taxon>
        <taxon>Acetobacterales</taxon>
        <taxon>Roseomonadaceae</taxon>
        <taxon>Dankookia</taxon>
    </lineage>
</organism>
<comment type="caution">
    <text evidence="8">The sequence shown here is derived from an EMBL/GenBank/DDBJ whole genome shotgun (WGS) entry which is preliminary data.</text>
</comment>
<evidence type="ECO:0000256" key="5">
    <source>
        <dbReference type="SAM" id="Coils"/>
    </source>
</evidence>
<dbReference type="InterPro" id="IPR013655">
    <property type="entry name" value="PAS_fold_3"/>
</dbReference>
<dbReference type="SMART" id="SM00091">
    <property type="entry name" value="PAS"/>
    <property type="match status" value="1"/>
</dbReference>
<sequence length="597" mass="63809">MVRSTTEAATSEELQVALEELQVTAEALGDANAALVRRNESLDEAVAARTAELQAANATLRESETNLRALLEGIPQLVWRSAVGGHWTWASLQWIAHTGLSAAESQGLGWLEAVHPDDRAGAEEAWRRAGTTGLFEADYRVWRVADGVWRWFQTRGVPLGRGGARGEWIGTSTDIEDQIAARALLARAGEELEARIAERTAELQAAEATLRQAQKMEAVGQLTGGIAHDFNNMLQGVAGGVEMARRRVDAGRIDEAQRYFLVARDAVERAAGLTRRLLAFARQQHLEPKPVDTDRLVTGMSDLIRRTVGPGIALELRLRNGSGAVLCDPNELENVLLNLCINARDAMPDGGRLTLCTEDVDLAAADIPGGEAAPGRYVALMVADTGTGMPPEVLARVFDPFFTTKPMGQGTGLGLSQVWGFARQSSGLVQVESTPGRGTTFRLLLPFHTRSAIAAILPAEEPAPASQQARMSGTVLLVDDEDAVRGPAADRLRELGYAVLVAEDGPAALRILASVRPDLLVTDVGLPGGMNGRQVAEAARERLPGLPVLFVTGYIGSTVLPSGFEVIGKPFTLVDLARRVAAILKVQGRQPDRGPGA</sequence>
<dbReference type="SMART" id="SM00448">
    <property type="entry name" value="REC"/>
    <property type="match status" value="1"/>
</dbReference>
<dbReference type="Pfam" id="PF08447">
    <property type="entry name" value="PAS_3"/>
    <property type="match status" value="1"/>
</dbReference>
<evidence type="ECO:0000259" key="7">
    <source>
        <dbReference type="PROSITE" id="PS50110"/>
    </source>
</evidence>
<dbReference type="Proteomes" id="UP000295096">
    <property type="component" value="Unassembled WGS sequence"/>
</dbReference>
<evidence type="ECO:0000256" key="2">
    <source>
        <dbReference type="ARBA" id="ARBA00012438"/>
    </source>
</evidence>
<dbReference type="PANTHER" id="PTHR43065">
    <property type="entry name" value="SENSOR HISTIDINE KINASE"/>
    <property type="match status" value="1"/>
</dbReference>
<dbReference type="Gene3D" id="3.40.50.2300">
    <property type="match status" value="1"/>
</dbReference>
<dbReference type="InterPro" id="IPR001789">
    <property type="entry name" value="Sig_transdc_resp-reg_receiver"/>
</dbReference>
<dbReference type="InterPro" id="IPR003594">
    <property type="entry name" value="HATPase_dom"/>
</dbReference>
<dbReference type="InterPro" id="IPR000014">
    <property type="entry name" value="PAS"/>
</dbReference>
<keyword evidence="9" id="KW-1185">Reference proteome</keyword>
<evidence type="ECO:0000256" key="4">
    <source>
        <dbReference type="PROSITE-ProRule" id="PRU00169"/>
    </source>
</evidence>
<gene>
    <name evidence="8" type="ORF">E2C06_29815</name>
</gene>
<feature type="coiled-coil region" evidence="5">
    <location>
        <begin position="189"/>
        <end position="216"/>
    </location>
</feature>
<keyword evidence="8" id="KW-0418">Kinase</keyword>
<dbReference type="NCBIfam" id="TIGR00229">
    <property type="entry name" value="sensory_box"/>
    <property type="match status" value="1"/>
</dbReference>
<dbReference type="InterPro" id="IPR036097">
    <property type="entry name" value="HisK_dim/P_sf"/>
</dbReference>
<dbReference type="AlphaFoldDB" id="A0A4R5Q7S8"/>
<dbReference type="PRINTS" id="PR00344">
    <property type="entry name" value="BCTRLSENSOR"/>
</dbReference>
<dbReference type="SUPFAM" id="SSF55874">
    <property type="entry name" value="ATPase domain of HSP90 chaperone/DNA topoisomerase II/histidine kinase"/>
    <property type="match status" value="1"/>
</dbReference>
<feature type="domain" description="Response regulatory" evidence="7">
    <location>
        <begin position="474"/>
        <end position="584"/>
    </location>
</feature>
<keyword evidence="5" id="KW-0175">Coiled coil</keyword>
<dbReference type="SMART" id="SM00387">
    <property type="entry name" value="HATPase_c"/>
    <property type="match status" value="1"/>
</dbReference>
<feature type="domain" description="Histidine kinase" evidence="6">
    <location>
        <begin position="225"/>
        <end position="449"/>
    </location>
</feature>
<dbReference type="Pfam" id="PF00072">
    <property type="entry name" value="Response_reg"/>
    <property type="match status" value="1"/>
</dbReference>
<dbReference type="InterPro" id="IPR003661">
    <property type="entry name" value="HisK_dim/P_dom"/>
</dbReference>
<name>A0A4R5Q7S8_9PROT</name>
<dbReference type="OrthoDB" id="9796100at2"/>
<dbReference type="EMBL" id="SMSJ01000087">
    <property type="protein sequence ID" value="TDH58970.1"/>
    <property type="molecule type" value="Genomic_DNA"/>
</dbReference>
<accession>A0A4R5Q7S8</accession>
<dbReference type="PROSITE" id="PS50109">
    <property type="entry name" value="HIS_KIN"/>
    <property type="match status" value="1"/>
</dbReference>
<dbReference type="SMART" id="SM00388">
    <property type="entry name" value="HisKA"/>
    <property type="match status" value="1"/>
</dbReference>
<dbReference type="InterPro" id="IPR011006">
    <property type="entry name" value="CheY-like_superfamily"/>
</dbReference>